<reference evidence="2" key="1">
    <citation type="submission" date="2020-05" db="EMBL/GenBank/DDBJ databases">
        <title>WGS assembly of Panicum virgatum.</title>
        <authorList>
            <person name="Lovell J.T."/>
            <person name="Jenkins J."/>
            <person name="Shu S."/>
            <person name="Juenger T.E."/>
            <person name="Schmutz J."/>
        </authorList>
    </citation>
    <scope>NUCLEOTIDE SEQUENCE</scope>
    <source>
        <strain evidence="2">AP13</strain>
    </source>
</reference>
<proteinExistence type="predicted"/>
<protein>
    <submittedName>
        <fullName evidence="2">Uncharacterized protein</fullName>
    </submittedName>
</protein>
<sequence length="177" mass="19732">MDPAHKVLLDEISKRFSDELSKRFDENDASWIKRLSDRDEIWEQQLSDLKATQGARIVGLEKAIGEMQDWRPEVDGSMDDIKLELKKLNKHFDRSALENPATAHGIVASSPSAAGVPADWPRGHRHDNNHREDGYGSVTTVLHPPVKGKLPGLGEPGGQNKCLRATPLQFQNEATHN</sequence>
<feature type="region of interest" description="Disordered" evidence="1">
    <location>
        <begin position="125"/>
        <end position="159"/>
    </location>
</feature>
<evidence type="ECO:0000313" key="2">
    <source>
        <dbReference type="EMBL" id="KAG2571458.1"/>
    </source>
</evidence>
<dbReference type="Proteomes" id="UP000823388">
    <property type="component" value="Chromosome 7K"/>
</dbReference>
<accession>A0A8T0QE13</accession>
<name>A0A8T0QE13_PANVG</name>
<comment type="caution">
    <text evidence="2">The sequence shown here is derived from an EMBL/GenBank/DDBJ whole genome shotgun (WGS) entry which is preliminary data.</text>
</comment>
<organism evidence="2 3">
    <name type="scientific">Panicum virgatum</name>
    <name type="common">Blackwell switchgrass</name>
    <dbReference type="NCBI Taxonomy" id="38727"/>
    <lineage>
        <taxon>Eukaryota</taxon>
        <taxon>Viridiplantae</taxon>
        <taxon>Streptophyta</taxon>
        <taxon>Embryophyta</taxon>
        <taxon>Tracheophyta</taxon>
        <taxon>Spermatophyta</taxon>
        <taxon>Magnoliopsida</taxon>
        <taxon>Liliopsida</taxon>
        <taxon>Poales</taxon>
        <taxon>Poaceae</taxon>
        <taxon>PACMAD clade</taxon>
        <taxon>Panicoideae</taxon>
        <taxon>Panicodae</taxon>
        <taxon>Paniceae</taxon>
        <taxon>Panicinae</taxon>
        <taxon>Panicum</taxon>
        <taxon>Panicum sect. Hiantes</taxon>
    </lineage>
</organism>
<keyword evidence="3" id="KW-1185">Reference proteome</keyword>
<dbReference type="EMBL" id="CM029049">
    <property type="protein sequence ID" value="KAG2571458.1"/>
    <property type="molecule type" value="Genomic_DNA"/>
</dbReference>
<evidence type="ECO:0000313" key="3">
    <source>
        <dbReference type="Proteomes" id="UP000823388"/>
    </source>
</evidence>
<evidence type="ECO:0000256" key="1">
    <source>
        <dbReference type="SAM" id="MobiDB-lite"/>
    </source>
</evidence>
<dbReference type="AlphaFoldDB" id="A0A8T0QE13"/>
<feature type="compositionally biased region" description="Low complexity" evidence="1">
    <location>
        <begin position="144"/>
        <end position="153"/>
    </location>
</feature>
<gene>
    <name evidence="2" type="ORF">PVAP13_7KG111055</name>
</gene>